<dbReference type="FunFam" id="3.40.50.300:FF:000127">
    <property type="entry name" value="Ribose import ATP-binding protein RbsA"/>
    <property type="match status" value="1"/>
</dbReference>
<dbReference type="GO" id="GO:0005886">
    <property type="term" value="C:plasma membrane"/>
    <property type="evidence" value="ECO:0007669"/>
    <property type="project" value="UniProtKB-SubCell"/>
</dbReference>
<dbReference type="SUPFAM" id="SSF52540">
    <property type="entry name" value="P-loop containing nucleoside triphosphate hydrolases"/>
    <property type="match status" value="2"/>
</dbReference>
<name>A0A8S8XIM7_9PROT</name>
<organism evidence="11 12">
    <name type="scientific">Roseiterribacter gracilis</name>
    <dbReference type="NCBI Taxonomy" id="2812848"/>
    <lineage>
        <taxon>Bacteria</taxon>
        <taxon>Pseudomonadati</taxon>
        <taxon>Pseudomonadota</taxon>
        <taxon>Alphaproteobacteria</taxon>
        <taxon>Rhodospirillales</taxon>
        <taxon>Roseiterribacteraceae</taxon>
        <taxon>Roseiterribacter</taxon>
    </lineage>
</organism>
<evidence type="ECO:0000256" key="1">
    <source>
        <dbReference type="ARBA" id="ARBA00004202"/>
    </source>
</evidence>
<accession>A0A8S8XIM7</accession>
<dbReference type="PROSITE" id="PS00211">
    <property type="entry name" value="ABC_TRANSPORTER_1"/>
    <property type="match status" value="1"/>
</dbReference>
<evidence type="ECO:0000256" key="6">
    <source>
        <dbReference type="ARBA" id="ARBA00022741"/>
    </source>
</evidence>
<dbReference type="EMBL" id="BOPV01000001">
    <property type="protein sequence ID" value="GIL41859.1"/>
    <property type="molecule type" value="Genomic_DNA"/>
</dbReference>
<comment type="caution">
    <text evidence="11">The sequence shown here is derived from an EMBL/GenBank/DDBJ whole genome shotgun (WGS) entry which is preliminary data.</text>
</comment>
<keyword evidence="12" id="KW-1185">Reference proteome</keyword>
<keyword evidence="5" id="KW-0677">Repeat</keyword>
<feature type="domain" description="ABC transporter" evidence="10">
    <location>
        <begin position="27"/>
        <end position="262"/>
    </location>
</feature>
<keyword evidence="4" id="KW-0762">Sugar transport</keyword>
<dbReference type="InterPro" id="IPR027417">
    <property type="entry name" value="P-loop_NTPase"/>
</dbReference>
<dbReference type="PANTHER" id="PTHR43790:SF4">
    <property type="entry name" value="GUANOSINE IMPORT ATP-BINDING PROTEIN NUPO"/>
    <property type="match status" value="1"/>
</dbReference>
<keyword evidence="6" id="KW-0547">Nucleotide-binding</keyword>
<dbReference type="InterPro" id="IPR017871">
    <property type="entry name" value="ABC_transporter-like_CS"/>
</dbReference>
<dbReference type="AlphaFoldDB" id="A0A8S8XIM7"/>
<dbReference type="GO" id="GO:0016887">
    <property type="term" value="F:ATP hydrolysis activity"/>
    <property type="evidence" value="ECO:0007669"/>
    <property type="project" value="InterPro"/>
</dbReference>
<evidence type="ECO:0000256" key="4">
    <source>
        <dbReference type="ARBA" id="ARBA00022597"/>
    </source>
</evidence>
<dbReference type="InterPro" id="IPR050107">
    <property type="entry name" value="ABC_carbohydrate_import_ATPase"/>
</dbReference>
<evidence type="ECO:0000256" key="2">
    <source>
        <dbReference type="ARBA" id="ARBA00022448"/>
    </source>
</evidence>
<feature type="domain" description="ABC transporter" evidence="10">
    <location>
        <begin position="265"/>
        <end position="516"/>
    </location>
</feature>
<dbReference type="InterPro" id="IPR003439">
    <property type="entry name" value="ABC_transporter-like_ATP-bd"/>
</dbReference>
<dbReference type="InterPro" id="IPR003593">
    <property type="entry name" value="AAA+_ATPase"/>
</dbReference>
<dbReference type="GO" id="GO:0005524">
    <property type="term" value="F:ATP binding"/>
    <property type="evidence" value="ECO:0007669"/>
    <property type="project" value="UniProtKB-KW"/>
</dbReference>
<dbReference type="PANTHER" id="PTHR43790">
    <property type="entry name" value="CARBOHYDRATE TRANSPORT ATP-BINDING PROTEIN MG119-RELATED"/>
    <property type="match status" value="1"/>
</dbReference>
<evidence type="ECO:0000256" key="7">
    <source>
        <dbReference type="ARBA" id="ARBA00022840"/>
    </source>
</evidence>
<evidence type="ECO:0000256" key="3">
    <source>
        <dbReference type="ARBA" id="ARBA00022475"/>
    </source>
</evidence>
<keyword evidence="2" id="KW-0813">Transport</keyword>
<dbReference type="Pfam" id="PF00005">
    <property type="entry name" value="ABC_tran"/>
    <property type="match status" value="2"/>
</dbReference>
<keyword evidence="9" id="KW-0472">Membrane</keyword>
<keyword evidence="7 11" id="KW-0067">ATP-binding</keyword>
<keyword evidence="8" id="KW-1278">Translocase</keyword>
<gene>
    <name evidence="11" type="ORF">TMPK1_40960</name>
</gene>
<dbReference type="CDD" id="cd03216">
    <property type="entry name" value="ABC_Carb_Monos_I"/>
    <property type="match status" value="1"/>
</dbReference>
<dbReference type="CDD" id="cd03215">
    <property type="entry name" value="ABC_Carb_Monos_II"/>
    <property type="match status" value="1"/>
</dbReference>
<evidence type="ECO:0000256" key="5">
    <source>
        <dbReference type="ARBA" id="ARBA00022737"/>
    </source>
</evidence>
<evidence type="ECO:0000313" key="12">
    <source>
        <dbReference type="Proteomes" id="UP000681075"/>
    </source>
</evidence>
<protein>
    <submittedName>
        <fullName evidence="11">Heme ABC transporter ATP-binding protein</fullName>
    </submittedName>
</protein>
<dbReference type="PROSITE" id="PS50893">
    <property type="entry name" value="ABC_TRANSPORTER_2"/>
    <property type="match status" value="2"/>
</dbReference>
<proteinExistence type="predicted"/>
<dbReference type="Proteomes" id="UP000681075">
    <property type="component" value="Unassembled WGS sequence"/>
</dbReference>
<keyword evidence="3" id="KW-1003">Cell membrane</keyword>
<evidence type="ECO:0000256" key="8">
    <source>
        <dbReference type="ARBA" id="ARBA00022967"/>
    </source>
</evidence>
<reference evidence="11" key="1">
    <citation type="submission" date="2021-02" db="EMBL/GenBank/DDBJ databases">
        <title>Genome sequence of Rhodospirillales sp. strain TMPK1 isolated from soil.</title>
        <authorList>
            <person name="Nakai R."/>
            <person name="Kusada H."/>
            <person name="Tamaki H."/>
        </authorList>
    </citation>
    <scope>NUCLEOTIDE SEQUENCE</scope>
    <source>
        <strain evidence="11">TMPK1</strain>
    </source>
</reference>
<dbReference type="Gene3D" id="3.40.50.300">
    <property type="entry name" value="P-loop containing nucleotide triphosphate hydrolases"/>
    <property type="match status" value="2"/>
</dbReference>
<evidence type="ECO:0000313" key="11">
    <source>
        <dbReference type="EMBL" id="GIL41859.1"/>
    </source>
</evidence>
<sequence>MHELIPDTLLREPNRMTDQTASQIPALELVDVQKSFGAVRAVRGVSFTVAKSSIHGIVGENGAGKSTLMNLVYGFHRADAGEIKVDGTARNITSPDDAIAAGIGMVHQHYMLVEPMTVLENIVLGTAPSGRLANTEREATTKLERLMLETGLSLPLDARVADLEVGARQQVEILKALFRDVQILILDEPTSVLTPHDTERLFDALRRLRDHGRTILVITHKLEEITRLTDRVTVMRQGQVVGDVATSSVDEAKLAEMMVGRPVLLRVEKGPANPGETLLELSGLTGRNFSDVSFHVRRGEIVGIAGVAGNGQSELLHAIAGLLPSAGGLAWKGAQVARRDAAHMRDAGIAHVPEDRQRDGLVQEFAAQDTAILGRHNDPALRRNGLLSRRAVRAHCEDRMRRFDVRPPDPAWPTRGFSGGNQQKLVLAREMECNPDLLLIGQPTRGVDVGAIEFIYARLIDLRDRGGAVLLVSSELDQLVSLADRILVMSGGKLIGELAPEDATDERLGLMMGGVTEKPVAA</sequence>
<comment type="subcellular location">
    <subcellularLocation>
        <location evidence="1">Cell membrane</location>
        <topology evidence="1">Peripheral membrane protein</topology>
    </subcellularLocation>
</comment>
<evidence type="ECO:0000259" key="10">
    <source>
        <dbReference type="PROSITE" id="PS50893"/>
    </source>
</evidence>
<evidence type="ECO:0000256" key="9">
    <source>
        <dbReference type="ARBA" id="ARBA00023136"/>
    </source>
</evidence>
<dbReference type="SMART" id="SM00382">
    <property type="entry name" value="AAA"/>
    <property type="match status" value="2"/>
</dbReference>